<dbReference type="Gramene" id="Zm00001eb345940_T001">
    <property type="protein sequence ID" value="Zm00001eb345940_P001"/>
    <property type="gene ID" value="Zm00001eb345940"/>
</dbReference>
<reference evidence="2" key="2">
    <citation type="submission" date="2019-07" db="EMBL/GenBank/DDBJ databases">
        <authorList>
            <person name="Seetharam A."/>
            <person name="Woodhouse M."/>
            <person name="Cannon E."/>
        </authorList>
    </citation>
    <scope>NUCLEOTIDE SEQUENCE [LARGE SCALE GENOMIC DNA]</scope>
    <source>
        <strain evidence="2">cv. B73</strain>
    </source>
</reference>
<proteinExistence type="predicted"/>
<evidence type="ECO:0000256" key="1">
    <source>
        <dbReference type="SAM" id="MobiDB-lite"/>
    </source>
</evidence>
<sequence length="236" mass="25902">MGCCIPGRRGQGCCSATPLEPRRKGSMGALSVLLQGCRTEGAGNQGAIHGSYCRCYVEARPWEESAELLLGHGRKTAGPDAMEAAGARVPWQASSRGKKGEGRGLHPWSSCSYGKEQREEGATQEGAPSTGNFGRPGCWPCRGIGLQQRARAREGQRFGHGCFYPCAREARDGHHGQELGCRGVPRHGERAQGKVELLLREEKNWEKREWRLKFFEGWECKIAKCKEGALLFIDMG</sequence>
<evidence type="ECO:0000313" key="3">
    <source>
        <dbReference type="Proteomes" id="UP000007305"/>
    </source>
</evidence>
<dbReference type="InParanoid" id="A0A804QLT5"/>
<evidence type="ECO:0000313" key="2">
    <source>
        <dbReference type="EnsemblPlants" id="Zm00001eb345940_P001"/>
    </source>
</evidence>
<feature type="region of interest" description="Disordered" evidence="1">
    <location>
        <begin position="88"/>
        <end position="131"/>
    </location>
</feature>
<dbReference type="EnsemblPlants" id="Zm00001eb345940_T001">
    <property type="protein sequence ID" value="Zm00001eb345940_P001"/>
    <property type="gene ID" value="Zm00001eb345940"/>
</dbReference>
<dbReference type="AlphaFoldDB" id="A0A804QLT5"/>
<keyword evidence="3" id="KW-1185">Reference proteome</keyword>
<organism evidence="2 3">
    <name type="scientific">Zea mays</name>
    <name type="common">Maize</name>
    <dbReference type="NCBI Taxonomy" id="4577"/>
    <lineage>
        <taxon>Eukaryota</taxon>
        <taxon>Viridiplantae</taxon>
        <taxon>Streptophyta</taxon>
        <taxon>Embryophyta</taxon>
        <taxon>Tracheophyta</taxon>
        <taxon>Spermatophyta</taxon>
        <taxon>Magnoliopsida</taxon>
        <taxon>Liliopsida</taxon>
        <taxon>Poales</taxon>
        <taxon>Poaceae</taxon>
        <taxon>PACMAD clade</taxon>
        <taxon>Panicoideae</taxon>
        <taxon>Andropogonodae</taxon>
        <taxon>Andropogoneae</taxon>
        <taxon>Tripsacinae</taxon>
        <taxon>Zea</taxon>
    </lineage>
</organism>
<name>A0A804QLT5_MAIZE</name>
<protein>
    <submittedName>
        <fullName evidence="2">Uncharacterized protein</fullName>
    </submittedName>
</protein>
<accession>A0A804QLT5</accession>
<reference evidence="2" key="3">
    <citation type="submission" date="2021-05" db="UniProtKB">
        <authorList>
            <consortium name="EnsemblPlants"/>
        </authorList>
    </citation>
    <scope>IDENTIFICATION</scope>
    <source>
        <strain evidence="2">cv. B73</strain>
    </source>
</reference>
<dbReference type="Proteomes" id="UP000007305">
    <property type="component" value="Chromosome 8"/>
</dbReference>
<reference evidence="3" key="1">
    <citation type="journal article" date="2009" name="Science">
        <title>The B73 maize genome: complexity, diversity, and dynamics.</title>
        <authorList>
            <person name="Schnable P.S."/>
            <person name="Ware D."/>
            <person name="Fulton R.S."/>
            <person name="Stein J.C."/>
            <person name="Wei F."/>
            <person name="Pasternak S."/>
            <person name="Liang C."/>
            <person name="Zhang J."/>
            <person name="Fulton L."/>
            <person name="Graves T.A."/>
            <person name="Minx P."/>
            <person name="Reily A.D."/>
            <person name="Courtney L."/>
            <person name="Kruchowski S.S."/>
            <person name="Tomlinson C."/>
            <person name="Strong C."/>
            <person name="Delehaunty K."/>
            <person name="Fronick C."/>
            <person name="Courtney B."/>
            <person name="Rock S.M."/>
            <person name="Belter E."/>
            <person name="Du F."/>
            <person name="Kim K."/>
            <person name="Abbott R.M."/>
            <person name="Cotton M."/>
            <person name="Levy A."/>
            <person name="Marchetto P."/>
            <person name="Ochoa K."/>
            <person name="Jackson S.M."/>
            <person name="Gillam B."/>
            <person name="Chen W."/>
            <person name="Yan L."/>
            <person name="Higginbotham J."/>
            <person name="Cardenas M."/>
            <person name="Waligorski J."/>
            <person name="Applebaum E."/>
            <person name="Phelps L."/>
            <person name="Falcone J."/>
            <person name="Kanchi K."/>
            <person name="Thane T."/>
            <person name="Scimone A."/>
            <person name="Thane N."/>
            <person name="Henke J."/>
            <person name="Wang T."/>
            <person name="Ruppert J."/>
            <person name="Shah N."/>
            <person name="Rotter K."/>
            <person name="Hodges J."/>
            <person name="Ingenthron E."/>
            <person name="Cordes M."/>
            <person name="Kohlberg S."/>
            <person name="Sgro J."/>
            <person name="Delgado B."/>
            <person name="Mead K."/>
            <person name="Chinwalla A."/>
            <person name="Leonard S."/>
            <person name="Crouse K."/>
            <person name="Collura K."/>
            <person name="Kudrna D."/>
            <person name="Currie J."/>
            <person name="He R."/>
            <person name="Angelova A."/>
            <person name="Rajasekar S."/>
            <person name="Mueller T."/>
            <person name="Lomeli R."/>
            <person name="Scara G."/>
            <person name="Ko A."/>
            <person name="Delaney K."/>
            <person name="Wissotski M."/>
            <person name="Lopez G."/>
            <person name="Campos D."/>
            <person name="Braidotti M."/>
            <person name="Ashley E."/>
            <person name="Golser W."/>
            <person name="Kim H."/>
            <person name="Lee S."/>
            <person name="Lin J."/>
            <person name="Dujmic Z."/>
            <person name="Kim W."/>
            <person name="Talag J."/>
            <person name="Zuccolo A."/>
            <person name="Fan C."/>
            <person name="Sebastian A."/>
            <person name="Kramer M."/>
            <person name="Spiegel L."/>
            <person name="Nascimento L."/>
            <person name="Zutavern T."/>
            <person name="Miller B."/>
            <person name="Ambroise C."/>
            <person name="Muller S."/>
            <person name="Spooner W."/>
            <person name="Narechania A."/>
            <person name="Ren L."/>
            <person name="Wei S."/>
            <person name="Kumari S."/>
            <person name="Faga B."/>
            <person name="Levy M.J."/>
            <person name="McMahan L."/>
            <person name="Van Buren P."/>
            <person name="Vaughn M.W."/>
            <person name="Ying K."/>
            <person name="Yeh C.-T."/>
            <person name="Emrich S.J."/>
            <person name="Jia Y."/>
            <person name="Kalyanaraman A."/>
            <person name="Hsia A.-P."/>
            <person name="Barbazuk W.B."/>
            <person name="Baucom R.S."/>
            <person name="Brutnell T.P."/>
            <person name="Carpita N.C."/>
            <person name="Chaparro C."/>
            <person name="Chia J.-M."/>
            <person name="Deragon J.-M."/>
            <person name="Estill J.C."/>
            <person name="Fu Y."/>
            <person name="Jeddeloh J.A."/>
            <person name="Han Y."/>
            <person name="Lee H."/>
            <person name="Li P."/>
            <person name="Lisch D.R."/>
            <person name="Liu S."/>
            <person name="Liu Z."/>
            <person name="Nagel D.H."/>
            <person name="McCann M.C."/>
            <person name="SanMiguel P."/>
            <person name="Myers A.M."/>
            <person name="Nettleton D."/>
            <person name="Nguyen J."/>
            <person name="Penning B.W."/>
            <person name="Ponnala L."/>
            <person name="Schneider K.L."/>
            <person name="Schwartz D.C."/>
            <person name="Sharma A."/>
            <person name="Soderlund C."/>
            <person name="Springer N.M."/>
            <person name="Sun Q."/>
            <person name="Wang H."/>
            <person name="Waterman M."/>
            <person name="Westerman R."/>
            <person name="Wolfgruber T.K."/>
            <person name="Yang L."/>
            <person name="Yu Y."/>
            <person name="Zhang L."/>
            <person name="Zhou S."/>
            <person name="Zhu Q."/>
            <person name="Bennetzen J.L."/>
            <person name="Dawe R.K."/>
            <person name="Jiang J."/>
            <person name="Jiang N."/>
            <person name="Presting G.G."/>
            <person name="Wessler S.R."/>
            <person name="Aluru S."/>
            <person name="Martienssen R.A."/>
            <person name="Clifton S.W."/>
            <person name="McCombie W.R."/>
            <person name="Wing R.A."/>
            <person name="Wilson R.K."/>
        </authorList>
    </citation>
    <scope>NUCLEOTIDE SEQUENCE [LARGE SCALE GENOMIC DNA]</scope>
    <source>
        <strain evidence="3">cv. B73</strain>
    </source>
</reference>